<organism evidence="2 3">
    <name type="scientific">Clostridium cellulovorans (strain ATCC 35296 / DSM 3052 / OCM 3 / 743B)</name>
    <dbReference type="NCBI Taxonomy" id="573061"/>
    <lineage>
        <taxon>Bacteria</taxon>
        <taxon>Bacillati</taxon>
        <taxon>Bacillota</taxon>
        <taxon>Clostridia</taxon>
        <taxon>Eubacteriales</taxon>
        <taxon>Clostridiaceae</taxon>
        <taxon>Clostridium</taxon>
    </lineage>
</organism>
<dbReference type="AlphaFoldDB" id="D9SRF6"/>
<feature type="compositionally biased region" description="Low complexity" evidence="1">
    <location>
        <begin position="28"/>
        <end position="39"/>
    </location>
</feature>
<evidence type="ECO:0000256" key="1">
    <source>
        <dbReference type="SAM" id="MobiDB-lite"/>
    </source>
</evidence>
<dbReference type="KEGG" id="ccb:Clocel_2685"/>
<dbReference type="EMBL" id="CP002160">
    <property type="protein sequence ID" value="ADL52385.1"/>
    <property type="molecule type" value="Genomic_DNA"/>
</dbReference>
<sequence length="50" mass="5323">MVELLFTGVIVAAASYILYKKTLSKKASSSGCGCSSCSSTCPKYNENPRK</sequence>
<keyword evidence="3" id="KW-1185">Reference proteome</keyword>
<evidence type="ECO:0000313" key="2">
    <source>
        <dbReference type="EMBL" id="ADL52385.1"/>
    </source>
</evidence>
<feature type="region of interest" description="Disordered" evidence="1">
    <location>
        <begin position="26"/>
        <end position="50"/>
    </location>
</feature>
<reference evidence="2 3" key="1">
    <citation type="submission" date="2010-08" db="EMBL/GenBank/DDBJ databases">
        <title>Complete sequence of Clostridium cellulovorans 743B.</title>
        <authorList>
            <consortium name="US DOE Joint Genome Institute"/>
            <person name="Lucas S."/>
            <person name="Copeland A."/>
            <person name="Lapidus A."/>
            <person name="Cheng J.-F."/>
            <person name="Bruce D."/>
            <person name="Goodwin L."/>
            <person name="Pitluck S."/>
            <person name="Chertkov O."/>
            <person name="Detter J.C."/>
            <person name="Han C."/>
            <person name="Tapia R."/>
            <person name="Land M."/>
            <person name="Hauser L."/>
            <person name="Chang Y.-J."/>
            <person name="Jeffries C."/>
            <person name="Kyrpides N."/>
            <person name="Ivanova N."/>
            <person name="Mikhailova N."/>
            <person name="Hemme C.L."/>
            <person name="Woyke T."/>
        </authorList>
    </citation>
    <scope>NUCLEOTIDE SEQUENCE [LARGE SCALE GENOMIC DNA]</scope>
    <source>
        <strain evidence="3">ATCC 35296 / DSM 3052 / OCM 3 / 743B</strain>
    </source>
</reference>
<protein>
    <recommendedName>
        <fullName evidence="4">Virus attachment protein p12 family</fullName>
    </recommendedName>
</protein>
<dbReference type="STRING" id="573061.Clocel_2685"/>
<accession>D9SRF6</accession>
<dbReference type="Proteomes" id="UP000002730">
    <property type="component" value="Chromosome"/>
</dbReference>
<evidence type="ECO:0000313" key="3">
    <source>
        <dbReference type="Proteomes" id="UP000002730"/>
    </source>
</evidence>
<name>D9SRF6_CLOC7</name>
<dbReference type="HOGENOM" id="CLU_197468_4_1_9"/>
<evidence type="ECO:0008006" key="4">
    <source>
        <dbReference type="Google" id="ProtNLM"/>
    </source>
</evidence>
<dbReference type="RefSeq" id="WP_010074502.1">
    <property type="nucleotide sequence ID" value="NC_014393.1"/>
</dbReference>
<gene>
    <name evidence="2" type="ordered locus">Clocel_2685</name>
</gene>
<proteinExistence type="predicted"/>
<dbReference type="Pfam" id="PF12669">
    <property type="entry name" value="FeoB_associated"/>
    <property type="match status" value="1"/>
</dbReference>